<accession>A0A5C6RQ41</accession>
<comment type="caution">
    <text evidence="1">The sequence shown here is derived from an EMBL/GenBank/DDBJ whole genome shotgun (WGS) entry which is preliminary data.</text>
</comment>
<dbReference type="AlphaFoldDB" id="A0A5C6RQ41"/>
<proteinExistence type="predicted"/>
<dbReference type="SUPFAM" id="SSF48452">
    <property type="entry name" value="TPR-like"/>
    <property type="match status" value="1"/>
</dbReference>
<evidence type="ECO:0000313" key="2">
    <source>
        <dbReference type="Proteomes" id="UP000321580"/>
    </source>
</evidence>
<dbReference type="Proteomes" id="UP000321580">
    <property type="component" value="Unassembled WGS sequence"/>
</dbReference>
<dbReference type="Pfam" id="PF12771">
    <property type="entry name" value="SusD-like_2"/>
    <property type="match status" value="1"/>
</dbReference>
<dbReference type="PROSITE" id="PS51257">
    <property type="entry name" value="PROKAR_LIPOPROTEIN"/>
    <property type="match status" value="1"/>
</dbReference>
<name>A0A5C6RQ41_9BACT</name>
<organism evidence="1 2">
    <name type="scientific">Phaeodactylibacter luteus</name>
    <dbReference type="NCBI Taxonomy" id="1564516"/>
    <lineage>
        <taxon>Bacteria</taxon>
        <taxon>Pseudomonadati</taxon>
        <taxon>Bacteroidota</taxon>
        <taxon>Saprospiria</taxon>
        <taxon>Saprospirales</taxon>
        <taxon>Haliscomenobacteraceae</taxon>
        <taxon>Phaeodactylibacter</taxon>
    </lineage>
</organism>
<protein>
    <submittedName>
        <fullName evidence="1">SusD/RagB family nutrient-binding outer membrane lipoprotein</fullName>
    </submittedName>
</protein>
<reference evidence="1 2" key="1">
    <citation type="submission" date="2019-08" db="EMBL/GenBank/DDBJ databases">
        <title>Genome of Phaeodactylibacter luteus.</title>
        <authorList>
            <person name="Bowman J.P."/>
        </authorList>
    </citation>
    <scope>NUCLEOTIDE SEQUENCE [LARGE SCALE GENOMIC DNA]</scope>
    <source>
        <strain evidence="1 2">KCTC 42180</strain>
    </source>
</reference>
<evidence type="ECO:0000313" key="1">
    <source>
        <dbReference type="EMBL" id="TXB63502.1"/>
    </source>
</evidence>
<keyword evidence="1" id="KW-0449">Lipoprotein</keyword>
<gene>
    <name evidence="1" type="ORF">FRY97_09090</name>
</gene>
<dbReference type="EMBL" id="VOOR01000015">
    <property type="protein sequence ID" value="TXB63502.1"/>
    <property type="molecule type" value="Genomic_DNA"/>
</dbReference>
<dbReference type="OrthoDB" id="973072at2"/>
<sequence length="480" mass="52884">MKFFSKHKYAFAFGLALLGGTACENVADLNVDPNNPTEVPASNLMTQAQYTLNNTLWSRGYNAEWTMLCVQHWAQNEYAEESRYTVDGNNFNTQWSNFYAGVLNELKVASEMIMEDENMLESVRANQLAILEILRVQTFHSLVDAYGDIPYTQALDGVTYPLPAYDTQQSIYMDLLASLDAAVASIDEAGSSFGGADLIYGGDMTMWRKMGNSLMMRMAMRIVDVDEGTAKTYIDKAANGGMLESNADNALFVFSSDPNIANPLYIDNVINNRDDFAVTDVLVDNLKDMGDPRLDVFAAPTNSGEIVGMPYGLTDGEAFALKSTTSRPSGMVRAATAPAVIIDYAEVAFLMAEAYQRGLLAGDAAAAYAEGVTASMNYWGITDAAAIADYIAANPYDANNWKQSLGWQKWIAFYMNGPQAWAEWRRLDFPVLEVPAAATNDVIPVRLPYPIDEQTRNNSSLQAVTSTPNDLNTKLWWDVN</sequence>
<dbReference type="InterPro" id="IPR041662">
    <property type="entry name" value="SusD-like_2"/>
</dbReference>
<dbReference type="InterPro" id="IPR011990">
    <property type="entry name" value="TPR-like_helical_dom_sf"/>
</dbReference>
<dbReference type="RefSeq" id="WP_147167141.1">
    <property type="nucleotide sequence ID" value="NZ_VOOR01000015.1"/>
</dbReference>
<dbReference type="Gene3D" id="1.25.40.390">
    <property type="match status" value="1"/>
</dbReference>
<keyword evidence="2" id="KW-1185">Reference proteome</keyword>